<feature type="compositionally biased region" description="Polar residues" evidence="5">
    <location>
        <begin position="986"/>
        <end position="999"/>
    </location>
</feature>
<feature type="region of interest" description="Disordered" evidence="5">
    <location>
        <begin position="1248"/>
        <end position="1277"/>
    </location>
</feature>
<dbReference type="CDD" id="cd19757">
    <property type="entry name" value="Bbox1"/>
    <property type="match status" value="1"/>
</dbReference>
<sequence length="1313" mass="148160">MSRPFDDCDARMQGCTRGNASIWYCVDCASEFCEPCWEQFLAHRDGREGRDGPHEKVKYYVYTKLMSILEPKHSKEKVEELHERDLATTWFGVKRDDDPERHDSFQRTGDQSNRQQFLDYDVYSELLGSPLRSGKEKYPQIVSFIGQTNAGKSTLINMLIQLQAAGVLAEGYPSPVVGLRRLEAQAGNERPNNDPIEHTPTSADVHLYADSRSIDTRTPLLYADCEGLEGGESPPIGARENRKSRSNPDSVSARLTPGRKRSLAWATADTEREKRSYIVKELYPRILYTLSDVVVFVMHGANSKYVQHLLQESPHLRFYKNIRGSALDHFVYYMNYCKFSVETFWSQHLTCEFSNGSYQCVNVGVNHDPKGHQNAKGKVIPGDFESCFQPESYLPVWEDSIRSQMRDIDRELGNASRRAPGYSREAYMMEIHHDTTIRGGVRGIVELEVLRAIQNQIGDQIPIQAFFDLIMGTSTGGIIALAMVAKNWSLRRCSDKFRSLCGTAFTPRTLHSIPFLRHLITLKLTSKYSTGPFRETLIHNFGEDHLFGNYGERSSYVNTKVAVTATDKTGSKAIIIANYSRKEDGKSSLRPAEYEFLRPDRLEIGLSIADAAAATSAAPTFFKSFEHADTHRTYLDGAIYHNNPVRLMNHERKLIWPDVADRAPDLFLSIGTSQNKADPRVEQPDVTTTDEDRTRRPTFHMMPQIITQMRNLMDNILDAEQAWDKFCSDMAPTRDDALRYVRINPDIERQPPKLDEVKKIGELIRDTRRALKTSASRAQIARVTHLLVASTFYFELLDSPISINDGTVSCLGHIRCRFENDSPLLTGLGEFFAKRQTGTFQSYFEIQSDLDSPFTQIPLSLETISEMRQLLSFRLPICNIRAKRKDSQIDISLHIRSRDLAPAKYHISGFPRAVMRDNEPKSSDTTTPSNARRDSLREPHELPTSDGISELSASLRLPSASSRSIPEQSTLADAEQVLTGRKSRQRSTYTSNNQYANREQQPHESIPERTRGHLMPQDLTQRGQGIPRRSIPVELPSNDTPALNRPLQQHCSDNMARTETNSSPWDGTTQTNDSQQTMGLHGTTKTGSAQVTEGRTKRNNQNSQPSSDATREPATRLVSDHPTLRSSRRSGSSADFPSQSAYSRTRQRYPELEALGRSSTNTRTGITTPSNIARSPTQRAASDSNAPTLNNIDRTRPAPNHGHRQTSYQGPSHPSYAAIQRQQMSMEHPLSSLSLPIALERPPLTPSPGLSMTETAPSVQTTSPLSEVYDRENTPPRERRRWFSLRPMSSVVFGEEDHSEVSNASTFGRRRFR</sequence>
<keyword evidence="3 4" id="KW-0443">Lipid metabolism</keyword>
<dbReference type="PROSITE" id="PS51635">
    <property type="entry name" value="PNPLA"/>
    <property type="match status" value="1"/>
</dbReference>
<accession>A0A8H7AWI3</accession>
<evidence type="ECO:0000256" key="2">
    <source>
        <dbReference type="ARBA" id="ARBA00022963"/>
    </source>
</evidence>
<dbReference type="GO" id="GO:0019369">
    <property type="term" value="P:arachidonate metabolic process"/>
    <property type="evidence" value="ECO:0007669"/>
    <property type="project" value="TreeGrafter"/>
</dbReference>
<evidence type="ECO:0000256" key="4">
    <source>
        <dbReference type="PROSITE-ProRule" id="PRU01161"/>
    </source>
</evidence>
<feature type="compositionally biased region" description="Polar residues" evidence="5">
    <location>
        <begin position="1157"/>
        <end position="1192"/>
    </location>
</feature>
<dbReference type="PANTHER" id="PTHR24185">
    <property type="entry name" value="CALCIUM-INDEPENDENT PHOSPHOLIPASE A2-GAMMA"/>
    <property type="match status" value="1"/>
</dbReference>
<evidence type="ECO:0000256" key="3">
    <source>
        <dbReference type="ARBA" id="ARBA00023098"/>
    </source>
</evidence>
<comment type="caution">
    <text evidence="7">The sequence shown here is derived from an EMBL/GenBank/DDBJ whole genome shotgun (WGS) entry which is preliminary data.</text>
</comment>
<dbReference type="GO" id="GO:0046486">
    <property type="term" value="P:glycerolipid metabolic process"/>
    <property type="evidence" value="ECO:0007669"/>
    <property type="project" value="UniProtKB-ARBA"/>
</dbReference>
<evidence type="ECO:0000256" key="1">
    <source>
        <dbReference type="ARBA" id="ARBA00022801"/>
    </source>
</evidence>
<dbReference type="PANTHER" id="PTHR24185:SF1">
    <property type="entry name" value="CALCIUM-INDEPENDENT PHOSPHOLIPASE A2-GAMMA"/>
    <property type="match status" value="1"/>
</dbReference>
<feature type="compositionally biased region" description="Polar residues" evidence="5">
    <location>
        <begin position="1129"/>
        <end position="1144"/>
    </location>
</feature>
<organism evidence="7 8">
    <name type="scientific">Alternaria burnsii</name>
    <dbReference type="NCBI Taxonomy" id="1187904"/>
    <lineage>
        <taxon>Eukaryota</taxon>
        <taxon>Fungi</taxon>
        <taxon>Dikarya</taxon>
        <taxon>Ascomycota</taxon>
        <taxon>Pezizomycotina</taxon>
        <taxon>Dothideomycetes</taxon>
        <taxon>Pleosporomycetidae</taxon>
        <taxon>Pleosporales</taxon>
        <taxon>Pleosporineae</taxon>
        <taxon>Pleosporaceae</taxon>
        <taxon>Alternaria</taxon>
        <taxon>Alternaria sect. Alternaria</taxon>
    </lineage>
</organism>
<dbReference type="InterPro" id="IPR027417">
    <property type="entry name" value="P-loop_NTPase"/>
</dbReference>
<feature type="region of interest" description="Disordered" evidence="5">
    <location>
        <begin position="911"/>
        <end position="1213"/>
    </location>
</feature>
<evidence type="ECO:0000259" key="6">
    <source>
        <dbReference type="PROSITE" id="PS51635"/>
    </source>
</evidence>
<reference evidence="7" key="2">
    <citation type="submission" date="2020-08" db="EMBL/GenBank/DDBJ databases">
        <title>Draft Genome Sequence of Cumin Blight Pathogen Alternaria burnsii.</title>
        <authorList>
            <person name="Feng Z."/>
        </authorList>
    </citation>
    <scope>NUCLEOTIDE SEQUENCE</scope>
    <source>
        <strain evidence="7">CBS107.38</strain>
    </source>
</reference>
<protein>
    <recommendedName>
        <fullName evidence="6">PNPLA domain-containing protein</fullName>
    </recommendedName>
</protein>
<comment type="caution">
    <text evidence="4">Lacks conserved residue(s) required for the propagation of feature annotation.</text>
</comment>
<feature type="compositionally biased region" description="Low complexity" evidence="5">
    <location>
        <begin position="949"/>
        <end position="964"/>
    </location>
</feature>
<proteinExistence type="predicted"/>
<keyword evidence="8" id="KW-1185">Reference proteome</keyword>
<feature type="compositionally biased region" description="Basic and acidic residues" evidence="5">
    <location>
        <begin position="1000"/>
        <end position="1011"/>
    </location>
</feature>
<dbReference type="Gene3D" id="3.40.1090.10">
    <property type="entry name" value="Cytosolic phospholipase A2 catalytic domain"/>
    <property type="match status" value="1"/>
</dbReference>
<evidence type="ECO:0000256" key="5">
    <source>
        <dbReference type="SAM" id="MobiDB-lite"/>
    </source>
</evidence>
<name>A0A8H7AWI3_9PLEO</name>
<keyword evidence="1 4" id="KW-0378">Hydrolase</keyword>
<dbReference type="SUPFAM" id="SSF52540">
    <property type="entry name" value="P-loop containing nucleoside triphosphate hydrolases"/>
    <property type="match status" value="1"/>
</dbReference>
<evidence type="ECO:0000313" key="7">
    <source>
        <dbReference type="EMBL" id="KAF7671892.1"/>
    </source>
</evidence>
<feature type="short sequence motif" description="GXSXG" evidence="4">
    <location>
        <begin position="472"/>
        <end position="476"/>
    </location>
</feature>
<dbReference type="GO" id="GO:0016020">
    <property type="term" value="C:membrane"/>
    <property type="evidence" value="ECO:0007669"/>
    <property type="project" value="TreeGrafter"/>
</dbReference>
<dbReference type="InterPro" id="IPR002641">
    <property type="entry name" value="PNPLA_dom"/>
</dbReference>
<feature type="region of interest" description="Disordered" evidence="5">
    <location>
        <begin position="228"/>
        <end position="255"/>
    </location>
</feature>
<feature type="active site" description="Nucleophile" evidence="4">
    <location>
        <position position="474"/>
    </location>
</feature>
<feature type="compositionally biased region" description="Polar residues" evidence="5">
    <location>
        <begin position="1037"/>
        <end position="1108"/>
    </location>
</feature>
<gene>
    <name evidence="7" type="ORF">GT037_010115</name>
</gene>
<dbReference type="CDD" id="cd07199">
    <property type="entry name" value="Pat17_PNPLA8_PNPLA9_like"/>
    <property type="match status" value="1"/>
</dbReference>
<reference evidence="7" key="1">
    <citation type="submission" date="2020-01" db="EMBL/GenBank/DDBJ databases">
        <authorList>
            <person name="Feng Z.H.Z."/>
        </authorList>
    </citation>
    <scope>NUCLEOTIDE SEQUENCE</scope>
    <source>
        <strain evidence="7">CBS107.38</strain>
    </source>
</reference>
<evidence type="ECO:0000313" key="8">
    <source>
        <dbReference type="Proteomes" id="UP000596902"/>
    </source>
</evidence>
<feature type="short sequence motif" description="DGA/G" evidence="4">
    <location>
        <begin position="636"/>
        <end position="638"/>
    </location>
</feature>
<dbReference type="RefSeq" id="XP_038782253.1">
    <property type="nucleotide sequence ID" value="XM_038935162.1"/>
</dbReference>
<dbReference type="GeneID" id="62208340"/>
<feature type="compositionally biased region" description="Polar residues" evidence="5">
    <location>
        <begin position="1248"/>
        <end position="1265"/>
    </location>
</feature>
<dbReference type="EMBL" id="JAAABM010000019">
    <property type="protein sequence ID" value="KAF7671892.1"/>
    <property type="molecule type" value="Genomic_DNA"/>
</dbReference>
<feature type="compositionally biased region" description="Basic and acidic residues" evidence="5">
    <location>
        <begin position="1109"/>
        <end position="1123"/>
    </location>
</feature>
<feature type="active site" description="Proton acceptor" evidence="4">
    <location>
        <position position="636"/>
    </location>
</feature>
<dbReference type="Pfam" id="PF01734">
    <property type="entry name" value="Patatin"/>
    <property type="match status" value="1"/>
</dbReference>
<keyword evidence="2 4" id="KW-0442">Lipid degradation</keyword>
<feature type="compositionally biased region" description="Basic and acidic residues" evidence="5">
    <location>
        <begin position="931"/>
        <end position="943"/>
    </location>
</feature>
<dbReference type="InterPro" id="IPR016035">
    <property type="entry name" value="Acyl_Trfase/lysoPLipase"/>
</dbReference>
<dbReference type="GO" id="GO:0016042">
    <property type="term" value="P:lipid catabolic process"/>
    <property type="evidence" value="ECO:0007669"/>
    <property type="project" value="UniProtKB-UniRule"/>
</dbReference>
<dbReference type="GO" id="GO:0047499">
    <property type="term" value="F:calcium-independent phospholipase A2 activity"/>
    <property type="evidence" value="ECO:0007669"/>
    <property type="project" value="TreeGrafter"/>
</dbReference>
<feature type="region of interest" description="Disordered" evidence="5">
    <location>
        <begin position="673"/>
        <end position="693"/>
    </location>
</feature>
<dbReference type="SUPFAM" id="SSF52151">
    <property type="entry name" value="FabD/lysophospholipase-like"/>
    <property type="match status" value="1"/>
</dbReference>
<feature type="compositionally biased region" description="Basic and acidic residues" evidence="5">
    <location>
        <begin position="1268"/>
        <end position="1277"/>
    </location>
</feature>
<dbReference type="Proteomes" id="UP000596902">
    <property type="component" value="Unassembled WGS sequence"/>
</dbReference>
<feature type="domain" description="PNPLA" evidence="6">
    <location>
        <begin position="434"/>
        <end position="649"/>
    </location>
</feature>